<gene>
    <name evidence="2" type="ORF">N7468_001031</name>
</gene>
<reference evidence="2" key="2">
    <citation type="journal article" date="2023" name="IMA Fungus">
        <title>Comparative genomic study of the Penicillium genus elucidates a diverse pangenome and 15 lateral gene transfer events.</title>
        <authorList>
            <person name="Petersen C."/>
            <person name="Sorensen T."/>
            <person name="Nielsen M.R."/>
            <person name="Sondergaard T.E."/>
            <person name="Sorensen J.L."/>
            <person name="Fitzpatrick D.A."/>
            <person name="Frisvad J.C."/>
            <person name="Nielsen K.L."/>
        </authorList>
    </citation>
    <scope>NUCLEOTIDE SEQUENCE</scope>
    <source>
        <strain evidence="2">IBT 19713</strain>
    </source>
</reference>
<name>A0A9W9PFT9_9EURO</name>
<evidence type="ECO:0000259" key="1">
    <source>
        <dbReference type="Pfam" id="PF13460"/>
    </source>
</evidence>
<dbReference type="Gene3D" id="3.40.50.720">
    <property type="entry name" value="NAD(P)-binding Rossmann-like Domain"/>
    <property type="match status" value="1"/>
</dbReference>
<reference evidence="2" key="1">
    <citation type="submission" date="2022-11" db="EMBL/GenBank/DDBJ databases">
        <authorList>
            <person name="Petersen C."/>
        </authorList>
    </citation>
    <scope>NUCLEOTIDE SEQUENCE</scope>
    <source>
        <strain evidence="2">IBT 19713</strain>
    </source>
</reference>
<dbReference type="RefSeq" id="XP_058333469.1">
    <property type="nucleotide sequence ID" value="XM_058470328.1"/>
</dbReference>
<evidence type="ECO:0000313" key="2">
    <source>
        <dbReference type="EMBL" id="KAJ5246048.1"/>
    </source>
</evidence>
<dbReference type="AlphaFoldDB" id="A0A9W9PFT9"/>
<dbReference type="InterPro" id="IPR036291">
    <property type="entry name" value="NAD(P)-bd_dom_sf"/>
</dbReference>
<feature type="domain" description="NAD(P)-binding" evidence="1">
    <location>
        <begin position="15"/>
        <end position="142"/>
    </location>
</feature>
<proteinExistence type="predicted"/>
<keyword evidence="3" id="KW-1185">Reference proteome</keyword>
<organism evidence="2 3">
    <name type="scientific">Penicillium chermesinum</name>
    <dbReference type="NCBI Taxonomy" id="63820"/>
    <lineage>
        <taxon>Eukaryota</taxon>
        <taxon>Fungi</taxon>
        <taxon>Dikarya</taxon>
        <taxon>Ascomycota</taxon>
        <taxon>Pezizomycotina</taxon>
        <taxon>Eurotiomycetes</taxon>
        <taxon>Eurotiomycetidae</taxon>
        <taxon>Eurotiales</taxon>
        <taxon>Aspergillaceae</taxon>
        <taxon>Penicillium</taxon>
    </lineage>
</organism>
<dbReference type="OrthoDB" id="419598at2759"/>
<sequence length="148" mass="16147">MDSGLKWFSSALTFLITGTPTKLDDVRAAIQASTPDAVIVALNACRTSDSPFAAPISPPQFMADCNGSVVVAMKEFSVQNLVIMQAFAVGASWPHMPCVMSGLMSKTNMSYQYDDHNHTVQEVQASGFTWVMVRPTRLVETDDMTVHE</sequence>
<dbReference type="InterPro" id="IPR016040">
    <property type="entry name" value="NAD(P)-bd_dom"/>
</dbReference>
<dbReference type="Proteomes" id="UP001150941">
    <property type="component" value="Unassembled WGS sequence"/>
</dbReference>
<dbReference type="SUPFAM" id="SSF51735">
    <property type="entry name" value="NAD(P)-binding Rossmann-fold domains"/>
    <property type="match status" value="1"/>
</dbReference>
<dbReference type="GeneID" id="83197631"/>
<dbReference type="Pfam" id="PF13460">
    <property type="entry name" value="NAD_binding_10"/>
    <property type="match status" value="1"/>
</dbReference>
<evidence type="ECO:0000313" key="3">
    <source>
        <dbReference type="Proteomes" id="UP001150941"/>
    </source>
</evidence>
<dbReference type="EMBL" id="JAPQKS010000002">
    <property type="protein sequence ID" value="KAJ5246048.1"/>
    <property type="molecule type" value="Genomic_DNA"/>
</dbReference>
<protein>
    <submittedName>
        <fullName evidence="2">TrkA-N domain dehydrogenase</fullName>
    </submittedName>
</protein>
<accession>A0A9W9PFT9</accession>
<comment type="caution">
    <text evidence="2">The sequence shown here is derived from an EMBL/GenBank/DDBJ whole genome shotgun (WGS) entry which is preliminary data.</text>
</comment>